<gene>
    <name evidence="8" type="ORF">RHOBADRAFT_49619</name>
</gene>
<evidence type="ECO:0000256" key="5">
    <source>
        <dbReference type="ARBA" id="ARBA00023002"/>
    </source>
</evidence>
<dbReference type="STRING" id="578459.A0A194S9Q1"/>
<dbReference type="InterPro" id="IPR036188">
    <property type="entry name" value="FAD/NAD-bd_sf"/>
</dbReference>
<organism evidence="8 9">
    <name type="scientific">Rhodotorula graminis (strain WP1)</name>
    <dbReference type="NCBI Taxonomy" id="578459"/>
    <lineage>
        <taxon>Eukaryota</taxon>
        <taxon>Fungi</taxon>
        <taxon>Dikarya</taxon>
        <taxon>Basidiomycota</taxon>
        <taxon>Pucciniomycotina</taxon>
        <taxon>Microbotryomycetes</taxon>
        <taxon>Sporidiobolales</taxon>
        <taxon>Sporidiobolaceae</taxon>
        <taxon>Rhodotorula</taxon>
    </lineage>
</organism>
<dbReference type="SUPFAM" id="SSF51905">
    <property type="entry name" value="FAD/NAD(P)-binding domain"/>
    <property type="match status" value="1"/>
</dbReference>
<dbReference type="InterPro" id="IPR000172">
    <property type="entry name" value="GMC_OxRdtase_N"/>
</dbReference>
<comment type="cofactor">
    <cofactor evidence="1">
        <name>FAD</name>
        <dbReference type="ChEBI" id="CHEBI:57692"/>
    </cofactor>
</comment>
<dbReference type="RefSeq" id="XP_018272175.1">
    <property type="nucleotide sequence ID" value="XM_018415262.1"/>
</dbReference>
<feature type="domain" description="Glucose-methanol-choline oxidoreductase N-terminal" evidence="7">
    <location>
        <begin position="373"/>
        <end position="387"/>
    </location>
</feature>
<dbReference type="SUPFAM" id="SSF54373">
    <property type="entry name" value="FAD-linked reductases, C-terminal domain"/>
    <property type="match status" value="1"/>
</dbReference>
<evidence type="ECO:0000259" key="7">
    <source>
        <dbReference type="PROSITE" id="PS00624"/>
    </source>
</evidence>
<dbReference type="InterPro" id="IPR007867">
    <property type="entry name" value="GMC_OxRtase_C"/>
</dbReference>
<feature type="region of interest" description="Disordered" evidence="6">
    <location>
        <begin position="1"/>
        <end position="22"/>
    </location>
</feature>
<dbReference type="PANTHER" id="PTHR11552:SF201">
    <property type="entry name" value="GLUCOSE-METHANOL-CHOLINE OXIDOREDUCTASE N-TERMINAL DOMAIN-CONTAINING PROTEIN"/>
    <property type="match status" value="1"/>
</dbReference>
<dbReference type="Pfam" id="PF00732">
    <property type="entry name" value="GMC_oxred_N"/>
    <property type="match status" value="1"/>
</dbReference>
<dbReference type="GO" id="GO:0016614">
    <property type="term" value="F:oxidoreductase activity, acting on CH-OH group of donors"/>
    <property type="evidence" value="ECO:0007669"/>
    <property type="project" value="InterPro"/>
</dbReference>
<sequence length="728" mass="79496">MGRFARLTHGRKQGPSTAAIQTATRSPVVLRSQVASAVPSSLAAPCRAAQPTPTRTPYHEPHLPASRLVPLDVHGVLSLRDRVERECLEGELAARKFSYIVVGGGTAGLVLARRLSEDPENKVLVLEAGPWKDKCAEIDVPNMSGKLWHTAVDWAYHSAQQEGLHERRVLWPRGKLLGGSSNFNACMLTRAPALDYDAWARLGNPGWDWQSLLEYHRRSESFHLPTPALNLSPATAHDPTWTPSAHGHDGPVQASYSPYVSEQMQGLFEALREDGLKEIDPNGGAAAGVGYAPASIDPKTQTRSSAEAAYYTPIKDRDNLLVITCAQATRLVFSSKSAVGGPLMAKAVEFVDPHDPTHKLVARVADEVILCGGTFESPQLLELSGIGNAHHLQQVGVKPFVNLPGVGENLQDHPMVAMSFRLGRQHDSLDLLEPDHHYANEVIEEYHHQQGPLTQGAPIVAYLRPSSFLTRTELAHGNDLNRVTTDHYGELFEISARQLQVEQGLYEARGKLEIVAMNRFLGGTKYEPGRSYIGVIAALQHALSRGSVHITSSDPLKKPRIDPRFLSHPSDAFHLALGARHVHELMTDPHGRMAAFVDLDHHAPPLSGINMAGDVHEGGDEGWEDWVRGNAGTEHHPSSTCSMLPRSEGGVVDSSLRVYGTLNVRVADMSVVPLLPGTHTQSIAYMIGEKASEMILEDQVRRRVDSSLRDRGRMGETRSYGGEAEDAV</sequence>
<evidence type="ECO:0000313" key="9">
    <source>
        <dbReference type="Proteomes" id="UP000053890"/>
    </source>
</evidence>
<protein>
    <recommendedName>
        <fullName evidence="7">Glucose-methanol-choline oxidoreductase N-terminal domain-containing protein</fullName>
    </recommendedName>
</protein>
<dbReference type="PANTHER" id="PTHR11552">
    <property type="entry name" value="GLUCOSE-METHANOL-CHOLINE GMC OXIDOREDUCTASE"/>
    <property type="match status" value="1"/>
</dbReference>
<feature type="region of interest" description="Disordered" evidence="6">
    <location>
        <begin position="703"/>
        <end position="728"/>
    </location>
</feature>
<keyword evidence="3" id="KW-0285">Flavoprotein</keyword>
<dbReference type="Gene3D" id="3.30.560.10">
    <property type="entry name" value="Glucose Oxidase, domain 3"/>
    <property type="match status" value="1"/>
</dbReference>
<dbReference type="PROSITE" id="PS00624">
    <property type="entry name" value="GMC_OXRED_2"/>
    <property type="match status" value="1"/>
</dbReference>
<keyword evidence="5" id="KW-0560">Oxidoreductase</keyword>
<evidence type="ECO:0000256" key="1">
    <source>
        <dbReference type="ARBA" id="ARBA00001974"/>
    </source>
</evidence>
<evidence type="ECO:0000313" key="8">
    <source>
        <dbReference type="EMBL" id="KPV76126.1"/>
    </source>
</evidence>
<keyword evidence="4" id="KW-0274">FAD</keyword>
<dbReference type="GeneID" id="28975710"/>
<evidence type="ECO:0000256" key="2">
    <source>
        <dbReference type="ARBA" id="ARBA00010790"/>
    </source>
</evidence>
<comment type="similarity">
    <text evidence="2">Belongs to the GMC oxidoreductase family.</text>
</comment>
<dbReference type="EMBL" id="KQ474077">
    <property type="protein sequence ID" value="KPV76126.1"/>
    <property type="molecule type" value="Genomic_DNA"/>
</dbReference>
<feature type="compositionally biased region" description="Basic and acidic residues" evidence="6">
    <location>
        <begin position="703"/>
        <end position="716"/>
    </location>
</feature>
<dbReference type="Gene3D" id="3.50.50.60">
    <property type="entry name" value="FAD/NAD(P)-binding domain"/>
    <property type="match status" value="1"/>
</dbReference>
<feature type="compositionally biased region" description="Basic residues" evidence="6">
    <location>
        <begin position="1"/>
        <end position="12"/>
    </location>
</feature>
<keyword evidence="9" id="KW-1185">Reference proteome</keyword>
<dbReference type="InterPro" id="IPR012132">
    <property type="entry name" value="GMC_OxRdtase"/>
</dbReference>
<evidence type="ECO:0000256" key="3">
    <source>
        <dbReference type="ARBA" id="ARBA00022630"/>
    </source>
</evidence>
<name>A0A194S9Q1_RHOGW</name>
<dbReference type="GO" id="GO:0050660">
    <property type="term" value="F:flavin adenine dinucleotide binding"/>
    <property type="evidence" value="ECO:0007669"/>
    <property type="project" value="InterPro"/>
</dbReference>
<evidence type="ECO:0000256" key="4">
    <source>
        <dbReference type="ARBA" id="ARBA00022827"/>
    </source>
</evidence>
<dbReference type="Proteomes" id="UP000053890">
    <property type="component" value="Unassembled WGS sequence"/>
</dbReference>
<accession>A0A194S9Q1</accession>
<dbReference type="Pfam" id="PF05199">
    <property type="entry name" value="GMC_oxred_C"/>
    <property type="match status" value="1"/>
</dbReference>
<evidence type="ECO:0000256" key="6">
    <source>
        <dbReference type="SAM" id="MobiDB-lite"/>
    </source>
</evidence>
<dbReference type="AlphaFoldDB" id="A0A194S9Q1"/>
<reference evidence="8 9" key="1">
    <citation type="journal article" date="2015" name="Front. Microbiol.">
        <title>Genome sequence of the plant growth promoting endophytic yeast Rhodotorula graminis WP1.</title>
        <authorList>
            <person name="Firrincieli A."/>
            <person name="Otillar R."/>
            <person name="Salamov A."/>
            <person name="Schmutz J."/>
            <person name="Khan Z."/>
            <person name="Redman R.S."/>
            <person name="Fleck N.D."/>
            <person name="Lindquist E."/>
            <person name="Grigoriev I.V."/>
            <person name="Doty S.L."/>
        </authorList>
    </citation>
    <scope>NUCLEOTIDE SEQUENCE [LARGE SCALE GENOMIC DNA]</scope>
    <source>
        <strain evidence="8 9">WP1</strain>
    </source>
</reference>
<dbReference type="OrthoDB" id="269227at2759"/>
<proteinExistence type="inferred from homology"/>